<evidence type="ECO:0000313" key="1">
    <source>
        <dbReference type="EMBL" id="EKC79443.1"/>
    </source>
</evidence>
<sequence length="171" mass="19028">SRPAIARTVLRWNTAKAIIRQAGAVLILKSTGGDKMQEVYLCLDVGGTEIKAAPLDKRGNFLAPVRHFPAMAGADRQTLLENFGWIFSSICPENAVPIEIDLAFPDRLTIKTASAFYKGWTNTMHCTAAICAEHSPKSAACWSKKFNSSMMQRPLRWGKWPLVRRRKPGEL</sequence>
<dbReference type="AlphaFoldDB" id="K1UB75"/>
<proteinExistence type="predicted"/>
<reference evidence="1" key="1">
    <citation type="journal article" date="2013" name="Environ. Microbiol.">
        <title>Microbiota from the distal guts of lean and obese adolescents exhibit partial functional redundancy besides clear differences in community structure.</title>
        <authorList>
            <person name="Ferrer M."/>
            <person name="Ruiz A."/>
            <person name="Lanza F."/>
            <person name="Haange S.B."/>
            <person name="Oberbach A."/>
            <person name="Till H."/>
            <person name="Bargiela R."/>
            <person name="Campoy C."/>
            <person name="Segura M.T."/>
            <person name="Richter M."/>
            <person name="von Bergen M."/>
            <person name="Seifert J."/>
            <person name="Suarez A."/>
        </authorList>
    </citation>
    <scope>NUCLEOTIDE SEQUENCE</scope>
</reference>
<comment type="caution">
    <text evidence="1">The sequence shown here is derived from an EMBL/GenBank/DDBJ whole genome shotgun (WGS) entry which is preliminary data.</text>
</comment>
<feature type="non-terminal residue" evidence="1">
    <location>
        <position position="171"/>
    </location>
</feature>
<dbReference type="EMBL" id="AJWY01001680">
    <property type="protein sequence ID" value="EKC79443.1"/>
    <property type="molecule type" value="Genomic_DNA"/>
</dbReference>
<name>K1UB75_9ZZZZ</name>
<accession>K1UB75</accession>
<gene>
    <name evidence="1" type="ORF">LEA_02431</name>
</gene>
<organism evidence="1">
    <name type="scientific">human gut metagenome</name>
    <dbReference type="NCBI Taxonomy" id="408170"/>
    <lineage>
        <taxon>unclassified sequences</taxon>
        <taxon>metagenomes</taxon>
        <taxon>organismal metagenomes</taxon>
    </lineage>
</organism>
<protein>
    <submittedName>
        <fullName evidence="1">Uncharacterized protein</fullName>
    </submittedName>
</protein>
<feature type="non-terminal residue" evidence="1">
    <location>
        <position position="1"/>
    </location>
</feature>